<comment type="caution">
    <text evidence="3">The sequence shown here is derived from an EMBL/GenBank/DDBJ whole genome shotgun (WGS) entry which is preliminary data.</text>
</comment>
<evidence type="ECO:0000256" key="1">
    <source>
        <dbReference type="ARBA" id="ARBA00022729"/>
    </source>
</evidence>
<dbReference type="InterPro" id="IPR007110">
    <property type="entry name" value="Ig-like_dom"/>
</dbReference>
<keyword evidence="1" id="KW-0732">Signal</keyword>
<feature type="domain" description="Ig-like" evidence="2">
    <location>
        <begin position="547"/>
        <end position="628"/>
    </location>
</feature>
<evidence type="ECO:0000259" key="2">
    <source>
        <dbReference type="PROSITE" id="PS50835"/>
    </source>
</evidence>
<organism evidence="3 4">
    <name type="scientific">Joostella atrarenae</name>
    <dbReference type="NCBI Taxonomy" id="679257"/>
    <lineage>
        <taxon>Bacteria</taxon>
        <taxon>Pseudomonadati</taxon>
        <taxon>Bacteroidota</taxon>
        <taxon>Flavobacteriia</taxon>
        <taxon>Flavobacteriales</taxon>
        <taxon>Flavobacteriaceae</taxon>
        <taxon>Joostella</taxon>
    </lineage>
</organism>
<dbReference type="NCBIfam" id="TIGR04183">
    <property type="entry name" value="Por_Secre_tail"/>
    <property type="match status" value="1"/>
</dbReference>
<dbReference type="Gene3D" id="2.60.40.740">
    <property type="match status" value="2"/>
</dbReference>
<reference evidence="3 4" key="1">
    <citation type="submission" date="2021-01" db="EMBL/GenBank/DDBJ databases">
        <title>Genome sequencing of Joostella atrarenae M1-2 (= KCTC 23194).</title>
        <authorList>
            <person name="Zakaria M.R."/>
            <person name="Lam M.Q."/>
            <person name="Chong C.S."/>
        </authorList>
    </citation>
    <scope>NUCLEOTIDE SEQUENCE [LARGE SCALE GENOMIC DNA]</scope>
    <source>
        <strain evidence="3 4">M1-2</strain>
    </source>
</reference>
<protein>
    <submittedName>
        <fullName evidence="3">T9SS type A sorting domain-containing protein</fullName>
    </submittedName>
</protein>
<dbReference type="RefSeq" id="WP_236960217.1">
    <property type="nucleotide sequence ID" value="NZ_JAETXX010000013.1"/>
</dbReference>
<evidence type="ECO:0000313" key="4">
    <source>
        <dbReference type="Proteomes" id="UP000829517"/>
    </source>
</evidence>
<dbReference type="Gene3D" id="2.60.40.10">
    <property type="entry name" value="Immunoglobulins"/>
    <property type="match status" value="2"/>
</dbReference>
<sequence>MKKILLLFGFFTLIGLQGVFGQSEYGFLVEVFQRDSNHASFGSVAIGPNFSKTYRGTDISGIGSYEYDVAFVEEEEFTSVRIQILASWVDLDDPISCGFDETLDYSKTDFKNGKVEIFGACDFIIKLYPLHIKKENDKPICTKDEISLSYGYEWEYSFDAINWNSFPENLNINKPIFNLEELFMETGLNERDWKNEDVIYFHTGYQDTYTNERTYTIIGCSPELDNSKTTTTNTTCSDSSDGTVTFTFMDELDDGYKMRFYVYDLNQRVFFDDGANLKNTELFESSGENGFPEVLKNYEVSTFNSSNQVIIPDLSSSIESTGNSQDYFVVYQSIQGEGDNVVVKSGEISDKFTIKSPSPVTTTSSNYIEPVCVDSKGSIVISASSGKDFDGGKYWFSEDGGNTWLAPTPPTSNTYKFTDLVQGSTYSFTSKLVLDNGRECESLDFIEQKIEKVVNPLKFQTTAYNILKHPTYEGATNGIVQVGVSGIPPFEYQLLDENNEVVYSENSNSISYTFNNVAAGKYNIRVLNNGNQCSVNIAIVEELKSPPQITIDKEYVTPISCSNGNDGSLTVEVKDGYINNTSDYRYEWTKNGVLYPGDSNTIVNLESGEYTVTVFDKNDPPNEFTQVTATWDLSDPAPITFNNVEVSHITCNGAADGLVRIEVSGGNGDFAYKFGRMNNFKKFSAKGISVLEIPIDSFVYEASLEIASVTDWENDIFNCGVTYSELITVDEPIKLSINENITDHIDNNIFGGAIGALKVEADGGTGNYSYEWKKDGNDYIGTENTLTSLSAGSYQVTVTDENGCTAELSSPIIITQPDELLIPDTNINVVDVECNGFSTGSIAVTPVGGIAPYHYKWEKVGDPNFISGDIENISNLTVGSYVVTVTDESGSDASYTSNPIEVKEPEALQLTSIVGDNLCYSDTQGSIDITVAGGTGSYTYTWSNGASTEDITGLSSGDYTVTVTDENGCELIETINVEQPNGAISLTIDEHRDITGFGYDDGAISVTITGGTPLYTYEWFSDTGFSSTDEDINGLEPGTYTLVVNDANSDEVGSINCSIIKDFVIVEPEKLEINIEETFSLLCKGDSYGELQANASGGIKPYSYIWYEIIGGTSEELSVNESTIVDLTAGDYQLQLTDANGVKVLSEVYSLLEPNLLEIKLESLQDVFCYGDSTGSISISIAGGTPPYDIYWSNDANSKDLQNLSAGTYTVSVKDDNACWTEATFEISNVYEPINIENVEITNASEFRASDGKISLDIVGGATPYDIQWTRLEDGKDMGSTTRIDNLIKGNYELMITDVNGCGLTEKYEVTEPDIVEEIIVNPTCFDGCNGSISIIVNKGSGNFQYVWDNGSTSKTISNLCAGKYTVSIEGFNNETLVRTYEVINPEPLIVDLGDDLTTLCNDQTRTIDATIADNNATYQWSSTNGFTSSDATITVGSAGIYTVVVTDSKGCQGTDTIEIKESGNDIGVEFFVSSQVFVNERFTVVDVTNPIPDTIEWILPEQTKVVSKDQDQAELYFDEVGEYELTMLTTVGDCQAYQTKTVNVIARDNTSTDQEDGKEREANIEKFMVYPNPTSGVFDVSLELKEKGDVSVKVFNLLNNSVVASKKGTGDSAYILNFNISSFSSGIYAIVLETPNGIAVRKLIKG</sequence>
<dbReference type="PROSITE" id="PS50835">
    <property type="entry name" value="IG_LIKE"/>
    <property type="match status" value="1"/>
</dbReference>
<evidence type="ECO:0000313" key="3">
    <source>
        <dbReference type="EMBL" id="MCF8716169.1"/>
    </source>
</evidence>
<dbReference type="Proteomes" id="UP000829517">
    <property type="component" value="Unassembled WGS sequence"/>
</dbReference>
<proteinExistence type="predicted"/>
<dbReference type="InterPro" id="IPR026444">
    <property type="entry name" value="Secre_tail"/>
</dbReference>
<dbReference type="InterPro" id="IPR013783">
    <property type="entry name" value="Ig-like_fold"/>
</dbReference>
<name>A0ABS9J6X1_9FLAO</name>
<accession>A0ABS9J6X1</accession>
<keyword evidence="4" id="KW-1185">Reference proteome</keyword>
<dbReference type="Pfam" id="PF13573">
    <property type="entry name" value="SprB"/>
    <property type="match status" value="6"/>
</dbReference>
<dbReference type="EMBL" id="JAETXX010000013">
    <property type="protein sequence ID" value="MCF8716169.1"/>
    <property type="molecule type" value="Genomic_DNA"/>
</dbReference>
<dbReference type="InterPro" id="IPR025667">
    <property type="entry name" value="SprB_repeat"/>
</dbReference>
<gene>
    <name evidence="3" type="ORF">JM658_15165</name>
</gene>
<dbReference type="Pfam" id="PF18962">
    <property type="entry name" value="Por_Secre_tail"/>
    <property type="match status" value="1"/>
</dbReference>